<evidence type="ECO:0000256" key="4">
    <source>
        <dbReference type="ARBA" id="ARBA00022679"/>
    </source>
</evidence>
<dbReference type="PANTHER" id="PTHR11214:SF378">
    <property type="entry name" value="BETA-1,3-GALACTOSYLTRANSFERASE 4"/>
    <property type="match status" value="1"/>
</dbReference>
<dbReference type="PANTHER" id="PTHR11214">
    <property type="entry name" value="BETA-1,3-N-ACETYLGLUCOSAMINYLTRANSFERASE"/>
    <property type="match status" value="1"/>
</dbReference>
<name>A0A0N4UHZ4_DRAME</name>
<keyword evidence="4" id="KW-0808">Transferase</keyword>
<accession>A0A0N4UHZ4</accession>
<evidence type="ECO:0000256" key="3">
    <source>
        <dbReference type="ARBA" id="ARBA00022676"/>
    </source>
</evidence>
<dbReference type="OrthoDB" id="5512589at2759"/>
<evidence type="ECO:0000256" key="10">
    <source>
        <dbReference type="RuleBase" id="RU363063"/>
    </source>
</evidence>
<keyword evidence="9" id="KW-0472">Membrane</keyword>
<evidence type="ECO:0000256" key="5">
    <source>
        <dbReference type="ARBA" id="ARBA00022692"/>
    </source>
</evidence>
<evidence type="ECO:0000256" key="8">
    <source>
        <dbReference type="ARBA" id="ARBA00023034"/>
    </source>
</evidence>
<reference evidence="14" key="1">
    <citation type="submission" date="2017-02" db="UniProtKB">
        <authorList>
            <consortium name="WormBaseParasite"/>
        </authorList>
    </citation>
    <scope>IDENTIFICATION</scope>
</reference>
<dbReference type="GO" id="GO:0006493">
    <property type="term" value="P:protein O-linked glycosylation"/>
    <property type="evidence" value="ECO:0007669"/>
    <property type="project" value="TreeGrafter"/>
</dbReference>
<evidence type="ECO:0000256" key="7">
    <source>
        <dbReference type="ARBA" id="ARBA00022989"/>
    </source>
</evidence>
<dbReference type="AlphaFoldDB" id="A0A0N4UHZ4"/>
<dbReference type="GO" id="GO:0000139">
    <property type="term" value="C:Golgi membrane"/>
    <property type="evidence" value="ECO:0007669"/>
    <property type="project" value="UniProtKB-SubCell"/>
</dbReference>
<evidence type="ECO:0000313" key="12">
    <source>
        <dbReference type="Proteomes" id="UP000038040"/>
    </source>
</evidence>
<gene>
    <name evidence="11" type="ORF">DME_LOCUS1673</name>
</gene>
<dbReference type="STRING" id="318479.A0A0N4UHZ4"/>
<keyword evidence="6" id="KW-0735">Signal-anchor</keyword>
<keyword evidence="3 10" id="KW-0328">Glycosyltransferase</keyword>
<comment type="subcellular location">
    <subcellularLocation>
        <location evidence="1 10">Golgi apparatus membrane</location>
        <topology evidence="1 10">Single-pass type II membrane protein</topology>
    </subcellularLocation>
</comment>
<dbReference type="WBParaSite" id="DME_0000720201-mRNA-1">
    <property type="protein sequence ID" value="DME_0000720201-mRNA-1"/>
    <property type="gene ID" value="DME_0000720201"/>
</dbReference>
<keyword evidence="8 10" id="KW-0333">Golgi apparatus</keyword>
<organism evidence="12 14">
    <name type="scientific">Dracunculus medinensis</name>
    <name type="common">Guinea worm</name>
    <dbReference type="NCBI Taxonomy" id="318479"/>
    <lineage>
        <taxon>Eukaryota</taxon>
        <taxon>Metazoa</taxon>
        <taxon>Ecdysozoa</taxon>
        <taxon>Nematoda</taxon>
        <taxon>Chromadorea</taxon>
        <taxon>Rhabditida</taxon>
        <taxon>Spirurina</taxon>
        <taxon>Dracunculoidea</taxon>
        <taxon>Dracunculidae</taxon>
        <taxon>Dracunculus</taxon>
    </lineage>
</organism>
<comment type="similarity">
    <text evidence="2 10">Belongs to the glycosyltransferase 31 family.</text>
</comment>
<protein>
    <recommendedName>
        <fullName evidence="10">Hexosyltransferase</fullName>
        <ecNumber evidence="10">2.4.1.-</ecNumber>
    </recommendedName>
</protein>
<evidence type="ECO:0000256" key="1">
    <source>
        <dbReference type="ARBA" id="ARBA00004323"/>
    </source>
</evidence>
<dbReference type="Proteomes" id="UP000274756">
    <property type="component" value="Unassembled WGS sequence"/>
</dbReference>
<dbReference type="Gene3D" id="3.90.550.50">
    <property type="match status" value="1"/>
</dbReference>
<dbReference type="InterPro" id="IPR002659">
    <property type="entry name" value="Glyco_trans_31"/>
</dbReference>
<keyword evidence="7" id="KW-1133">Transmembrane helix</keyword>
<evidence type="ECO:0000256" key="9">
    <source>
        <dbReference type="ARBA" id="ARBA00023136"/>
    </source>
</evidence>
<evidence type="ECO:0000313" key="11">
    <source>
        <dbReference type="EMBL" id="VDN51700.1"/>
    </source>
</evidence>
<keyword evidence="13" id="KW-1185">Reference proteome</keyword>
<dbReference type="Proteomes" id="UP000038040">
    <property type="component" value="Unplaced"/>
</dbReference>
<reference evidence="11 13" key="2">
    <citation type="submission" date="2018-11" db="EMBL/GenBank/DDBJ databases">
        <authorList>
            <consortium name="Pathogen Informatics"/>
        </authorList>
    </citation>
    <scope>NUCLEOTIDE SEQUENCE [LARGE SCALE GENOMIC DNA]</scope>
</reference>
<evidence type="ECO:0000313" key="14">
    <source>
        <dbReference type="WBParaSite" id="DME_0000720201-mRNA-1"/>
    </source>
</evidence>
<dbReference type="EC" id="2.4.1.-" evidence="10"/>
<dbReference type="GO" id="GO:0016758">
    <property type="term" value="F:hexosyltransferase activity"/>
    <property type="evidence" value="ECO:0007669"/>
    <property type="project" value="InterPro"/>
</dbReference>
<evidence type="ECO:0000313" key="13">
    <source>
        <dbReference type="Proteomes" id="UP000274756"/>
    </source>
</evidence>
<keyword evidence="5" id="KW-0812">Transmembrane</keyword>
<sequence>MAGEKFQVANYLERSLLPLRFLCYTQNDMLAMPDPIPNFNQCIKKYFPQQKIPRQCHFMKVTTLINPDKRTIKNKVTVVRSAPSSNDYRHFIRQTWGSTLQNDIPVIFVLGTTPEIDVRSEAAIYHDILQFDFNDSYYNLTLKMVSIYNYFLKEYPSVDNIIVLNDDTIVNSTAIKMVTFSINGSLSIIGKVSRGYPRLFLNWLPWYISSEMYPNMCYPPFIQGSSFIIGRRAAERILDQICNFPLFHLDDVFTGILAHCLGIKLEHAIGFDQPTIDSFIVFHYQWSRYSTQKLSSLWNLVKYQI</sequence>
<evidence type="ECO:0000256" key="6">
    <source>
        <dbReference type="ARBA" id="ARBA00022968"/>
    </source>
</evidence>
<proteinExistence type="inferred from homology"/>
<dbReference type="Pfam" id="PF01762">
    <property type="entry name" value="Galactosyl_T"/>
    <property type="match status" value="1"/>
</dbReference>
<evidence type="ECO:0000256" key="2">
    <source>
        <dbReference type="ARBA" id="ARBA00008661"/>
    </source>
</evidence>
<dbReference type="EMBL" id="UYYG01000028">
    <property type="protein sequence ID" value="VDN51700.1"/>
    <property type="molecule type" value="Genomic_DNA"/>
</dbReference>